<dbReference type="CDD" id="cd00267">
    <property type="entry name" value="ABC_ATPase"/>
    <property type="match status" value="1"/>
</dbReference>
<dbReference type="Proteomes" id="UP000028073">
    <property type="component" value="Unassembled WGS sequence"/>
</dbReference>
<dbReference type="InterPro" id="IPR003959">
    <property type="entry name" value="ATPase_AAA_core"/>
</dbReference>
<dbReference type="PROSITE" id="PS50893">
    <property type="entry name" value="ABC_TRANSPORTER_2"/>
    <property type="match status" value="1"/>
</dbReference>
<evidence type="ECO:0000259" key="3">
    <source>
        <dbReference type="PROSITE" id="PS50893"/>
    </source>
</evidence>
<accession>A0A081NER9</accession>
<evidence type="ECO:0000256" key="2">
    <source>
        <dbReference type="ARBA" id="ARBA00022840"/>
    </source>
</evidence>
<dbReference type="GO" id="GO:0016887">
    <property type="term" value="F:ATP hydrolysis activity"/>
    <property type="evidence" value="ECO:0007669"/>
    <property type="project" value="InterPro"/>
</dbReference>
<keyword evidence="5" id="KW-1185">Reference proteome</keyword>
<dbReference type="SMART" id="SM00382">
    <property type="entry name" value="AAA"/>
    <property type="match status" value="1"/>
</dbReference>
<name>A0A081NER9_9GAMM</name>
<keyword evidence="1" id="KW-0547">Nucleotide-binding</keyword>
<dbReference type="Pfam" id="PF13304">
    <property type="entry name" value="AAA_21"/>
    <property type="match status" value="1"/>
</dbReference>
<dbReference type="AlphaFoldDB" id="A0A081NER9"/>
<evidence type="ECO:0000313" key="4">
    <source>
        <dbReference type="EMBL" id="KEQ16942.1"/>
    </source>
</evidence>
<sequence length="451" mass="51056">MADVVVIRKIKGVSELRVVFEFPDSNMIVVTGKNGVGKTTLVKAFHAIVNPKVFESSTVHKTVGEGSEIYFELDGFSPFSYTYHSRLGAIDTKDELPGEGAVLAELPIPSGQRFQHFSDIAAQNSEISARNAAQDYERADELIAFLHEVYGGNKFDDLKMVHIGKENYYFIPKSDATYIREDHLSSGEYFLIQIFRLVTSKAKLIIVDELDVALDAAAQVKLFNALKPLLRQYGSRLIVVSHSLAFMNTVDDGGLYYLEDHHDQVSLEQRSFGYVKADLYGFKGFERYILTEDPVLEGFIEFVIRHFSIMPYYQHKTIGVGGINQLRMIVDKNDLDQLFSDPGGVMAIADGDTYSDLCRGYEGQTGMFCSPVQDLELYIFQNREVLLPDVERPSYRESDQAKKASKSYWKYLTVDKGMNANKLYGLIVEHNEREARQLADEIKRFLSLEDV</sequence>
<dbReference type="GO" id="GO:0005524">
    <property type="term" value="F:ATP binding"/>
    <property type="evidence" value="ECO:0007669"/>
    <property type="project" value="UniProtKB-KW"/>
</dbReference>
<dbReference type="eggNOG" id="COG1131">
    <property type="taxonomic scope" value="Bacteria"/>
</dbReference>
<dbReference type="PANTHER" id="PTHR43581:SF2">
    <property type="entry name" value="EXCINUCLEASE ATPASE SUBUNIT"/>
    <property type="match status" value="1"/>
</dbReference>
<reference evidence="4 5" key="1">
    <citation type="submission" date="2014-06" db="EMBL/GenBank/DDBJ databases">
        <title>Whole Genome Sequences of Three Symbiotic Endozoicomonas Bacteria.</title>
        <authorList>
            <person name="Neave M.J."/>
            <person name="Apprill A."/>
            <person name="Voolstra C.R."/>
        </authorList>
    </citation>
    <scope>NUCLEOTIDE SEQUENCE [LARGE SCALE GENOMIC DNA]</scope>
    <source>
        <strain evidence="4 5">DSM 25634</strain>
    </source>
</reference>
<keyword evidence="2" id="KW-0067">ATP-binding</keyword>
<comment type="caution">
    <text evidence="4">The sequence shown here is derived from an EMBL/GenBank/DDBJ whole genome shotgun (WGS) entry which is preliminary data.</text>
</comment>
<dbReference type="InterPro" id="IPR027417">
    <property type="entry name" value="P-loop_NTPase"/>
</dbReference>
<dbReference type="OrthoDB" id="7024727at2"/>
<evidence type="ECO:0000256" key="1">
    <source>
        <dbReference type="ARBA" id="ARBA00022741"/>
    </source>
</evidence>
<dbReference type="Gene3D" id="3.40.50.300">
    <property type="entry name" value="P-loop containing nucleotide triphosphate hydrolases"/>
    <property type="match status" value="1"/>
</dbReference>
<protein>
    <recommendedName>
        <fullName evidence="3">ABC transporter domain-containing protein</fullName>
    </recommendedName>
</protein>
<evidence type="ECO:0000313" key="5">
    <source>
        <dbReference type="Proteomes" id="UP000028073"/>
    </source>
</evidence>
<dbReference type="InterPro" id="IPR003593">
    <property type="entry name" value="AAA+_ATPase"/>
</dbReference>
<feature type="domain" description="ABC transporter" evidence="3">
    <location>
        <begin position="1"/>
        <end position="284"/>
    </location>
</feature>
<dbReference type="RefSeq" id="WP_034839253.1">
    <property type="nucleotide sequence ID" value="NZ_JOKH01000004.1"/>
</dbReference>
<dbReference type="EMBL" id="JOKH01000004">
    <property type="protein sequence ID" value="KEQ16942.1"/>
    <property type="molecule type" value="Genomic_DNA"/>
</dbReference>
<dbReference type="PANTHER" id="PTHR43581">
    <property type="entry name" value="ATP/GTP PHOSPHATASE"/>
    <property type="match status" value="1"/>
</dbReference>
<gene>
    <name evidence="4" type="ORF">GZ78_20120</name>
</gene>
<dbReference type="SUPFAM" id="SSF52540">
    <property type="entry name" value="P-loop containing nucleoside triphosphate hydrolases"/>
    <property type="match status" value="1"/>
</dbReference>
<organism evidence="4 5">
    <name type="scientific">Endozoicomonas numazuensis</name>
    <dbReference type="NCBI Taxonomy" id="1137799"/>
    <lineage>
        <taxon>Bacteria</taxon>
        <taxon>Pseudomonadati</taxon>
        <taxon>Pseudomonadota</taxon>
        <taxon>Gammaproteobacteria</taxon>
        <taxon>Oceanospirillales</taxon>
        <taxon>Endozoicomonadaceae</taxon>
        <taxon>Endozoicomonas</taxon>
    </lineage>
</organism>
<dbReference type="InterPro" id="IPR051396">
    <property type="entry name" value="Bact_Antivir_Def_Nuclease"/>
</dbReference>
<proteinExistence type="predicted"/>
<dbReference type="InterPro" id="IPR003439">
    <property type="entry name" value="ABC_transporter-like_ATP-bd"/>
</dbReference>